<sequence>MICRCALIIAATTPYHRPTDHSRAVDLIYDPENLPNDDSNLIPTEQLSFYFDKKCMRVSRRCGDASAFVFDVRYGYTLRASTSAEFRNVESESHCAQACLDEECKAFVWESKNRKLLIYPKTMASSDHYSEVSLKKKGEGSFTGTRSHQKTRWVGNQTVDGCLTACMSSPKKCGAVNYDVSSTNCYLMSTNKTDKEATIGKDKMVSAVIVMSNDRVLPHDVTTKDDLFFHVTCNYTATTLNEVRQGIVVG</sequence>
<dbReference type="InterPro" id="IPR003609">
    <property type="entry name" value="Pan_app"/>
</dbReference>
<organism evidence="2 3">
    <name type="scientific">Teladorsagia circumcincta</name>
    <name type="common">Brown stomach worm</name>
    <name type="synonym">Ostertagia circumcincta</name>
    <dbReference type="NCBI Taxonomy" id="45464"/>
    <lineage>
        <taxon>Eukaryota</taxon>
        <taxon>Metazoa</taxon>
        <taxon>Ecdysozoa</taxon>
        <taxon>Nematoda</taxon>
        <taxon>Chromadorea</taxon>
        <taxon>Rhabditida</taxon>
        <taxon>Rhabditina</taxon>
        <taxon>Rhabditomorpha</taxon>
        <taxon>Strongyloidea</taxon>
        <taxon>Trichostrongylidae</taxon>
        <taxon>Teladorsagia</taxon>
    </lineage>
</organism>
<dbReference type="Proteomes" id="UP000230423">
    <property type="component" value="Unassembled WGS sequence"/>
</dbReference>
<dbReference type="EMBL" id="KZ352700">
    <property type="protein sequence ID" value="PIO62020.1"/>
    <property type="molecule type" value="Genomic_DNA"/>
</dbReference>
<dbReference type="OrthoDB" id="5815916at2759"/>
<dbReference type="AlphaFoldDB" id="A0A2G9TXP9"/>
<proteinExistence type="predicted"/>
<dbReference type="Gene3D" id="3.50.4.10">
    <property type="entry name" value="Hepatocyte Growth Factor"/>
    <property type="match status" value="1"/>
</dbReference>
<accession>A0A2G9TXP9</accession>
<evidence type="ECO:0000259" key="1">
    <source>
        <dbReference type="PROSITE" id="PS50948"/>
    </source>
</evidence>
<name>A0A2G9TXP9_TELCI</name>
<dbReference type="Pfam" id="PF00024">
    <property type="entry name" value="PAN_1"/>
    <property type="match status" value="2"/>
</dbReference>
<evidence type="ECO:0000313" key="3">
    <source>
        <dbReference type="Proteomes" id="UP000230423"/>
    </source>
</evidence>
<dbReference type="PROSITE" id="PS50948">
    <property type="entry name" value="PAN"/>
    <property type="match status" value="1"/>
</dbReference>
<dbReference type="SUPFAM" id="SSF57414">
    <property type="entry name" value="Hairpin loop containing domain-like"/>
    <property type="match status" value="1"/>
</dbReference>
<gene>
    <name evidence="2" type="ORF">TELCIR_16441</name>
</gene>
<reference evidence="2 3" key="1">
    <citation type="submission" date="2015-09" db="EMBL/GenBank/DDBJ databases">
        <title>Draft genome of the parasitic nematode Teladorsagia circumcincta isolate WARC Sus (inbred).</title>
        <authorList>
            <person name="Mitreva M."/>
        </authorList>
    </citation>
    <scope>NUCLEOTIDE SEQUENCE [LARGE SCALE GENOMIC DNA]</scope>
    <source>
        <strain evidence="2 3">S</strain>
    </source>
</reference>
<keyword evidence="3" id="KW-1185">Reference proteome</keyword>
<evidence type="ECO:0000313" key="2">
    <source>
        <dbReference type="EMBL" id="PIO62020.1"/>
    </source>
</evidence>
<protein>
    <submittedName>
        <fullName evidence="2">PAN domain protein</fullName>
    </submittedName>
</protein>
<feature type="domain" description="Apple" evidence="1">
    <location>
        <begin position="62"/>
        <end position="133"/>
    </location>
</feature>